<dbReference type="EMBL" id="JBELPY010000018">
    <property type="protein sequence ID" value="MFL9835761.1"/>
    <property type="molecule type" value="Genomic_DNA"/>
</dbReference>
<gene>
    <name evidence="2" type="ORF">ABS765_17220</name>
</gene>
<keyword evidence="1" id="KW-1133">Transmembrane helix</keyword>
<organism evidence="2 3">
    <name type="scientific">Chryseobacterium terrae</name>
    <dbReference type="NCBI Taxonomy" id="3163299"/>
    <lineage>
        <taxon>Bacteria</taxon>
        <taxon>Pseudomonadati</taxon>
        <taxon>Bacteroidota</taxon>
        <taxon>Flavobacteriia</taxon>
        <taxon>Flavobacteriales</taxon>
        <taxon>Weeksellaceae</taxon>
        <taxon>Chryseobacterium group</taxon>
        <taxon>Chryseobacterium</taxon>
    </lineage>
</organism>
<evidence type="ECO:0000256" key="1">
    <source>
        <dbReference type="SAM" id="Phobius"/>
    </source>
</evidence>
<reference evidence="2 3" key="1">
    <citation type="submission" date="2024-06" db="EMBL/GenBank/DDBJ databases">
        <authorList>
            <person name="Kaempfer P."/>
            <person name="Viver T."/>
        </authorList>
    </citation>
    <scope>NUCLEOTIDE SEQUENCE [LARGE SCALE GENOMIC DNA]</scope>
    <source>
        <strain evidence="2 3">ST-37</strain>
    </source>
</reference>
<protein>
    <submittedName>
        <fullName evidence="2">Uncharacterized protein</fullName>
    </submittedName>
</protein>
<sequence>MVQIQVILAVLFIVFGIFLKQTNHSGFAGSKRFWKMFVILGSVILLSRLVSYFLHPA</sequence>
<keyword evidence="1" id="KW-0472">Membrane</keyword>
<evidence type="ECO:0000313" key="2">
    <source>
        <dbReference type="EMBL" id="MFL9835761.1"/>
    </source>
</evidence>
<keyword evidence="1" id="KW-0812">Transmembrane</keyword>
<feature type="transmembrane region" description="Helical" evidence="1">
    <location>
        <begin position="6"/>
        <end position="22"/>
    </location>
</feature>
<dbReference type="Proteomes" id="UP001629058">
    <property type="component" value="Unassembled WGS sequence"/>
</dbReference>
<proteinExistence type="predicted"/>
<comment type="caution">
    <text evidence="2">The sequence shown here is derived from an EMBL/GenBank/DDBJ whole genome shotgun (WGS) entry which is preliminary data.</text>
</comment>
<feature type="transmembrane region" description="Helical" evidence="1">
    <location>
        <begin position="34"/>
        <end position="54"/>
    </location>
</feature>
<name>A0ABW8Y6C9_9FLAO</name>
<dbReference type="RefSeq" id="WP_408092807.1">
    <property type="nucleotide sequence ID" value="NZ_JBELPY010000018.1"/>
</dbReference>
<keyword evidence="3" id="KW-1185">Reference proteome</keyword>
<evidence type="ECO:0000313" key="3">
    <source>
        <dbReference type="Proteomes" id="UP001629058"/>
    </source>
</evidence>
<accession>A0ABW8Y6C9</accession>